<evidence type="ECO:0000313" key="2">
    <source>
        <dbReference type="Proteomes" id="UP000735302"/>
    </source>
</evidence>
<comment type="caution">
    <text evidence="1">The sequence shown here is derived from an EMBL/GenBank/DDBJ whole genome shotgun (WGS) entry which is preliminary data.</text>
</comment>
<accession>A0AAV4DFA8</accession>
<keyword evidence="2" id="KW-1185">Reference proteome</keyword>
<evidence type="ECO:0008006" key="3">
    <source>
        <dbReference type="Google" id="ProtNLM"/>
    </source>
</evidence>
<organism evidence="1 2">
    <name type="scientific">Plakobranchus ocellatus</name>
    <dbReference type="NCBI Taxonomy" id="259542"/>
    <lineage>
        <taxon>Eukaryota</taxon>
        <taxon>Metazoa</taxon>
        <taxon>Spiralia</taxon>
        <taxon>Lophotrochozoa</taxon>
        <taxon>Mollusca</taxon>
        <taxon>Gastropoda</taxon>
        <taxon>Heterobranchia</taxon>
        <taxon>Euthyneura</taxon>
        <taxon>Panpulmonata</taxon>
        <taxon>Sacoglossa</taxon>
        <taxon>Placobranchoidea</taxon>
        <taxon>Plakobranchidae</taxon>
        <taxon>Plakobranchus</taxon>
    </lineage>
</organism>
<sequence length="199" mass="21961">MDLCTSRTGQLDSTRVLDVLKPGSPMFSSSAYTGRPAACSAQRLTSPAHGDHCALYRCLKFSVLLTLQRTGSSPDKAVGYHMRDTREYALAYSEGSSTRGYGIYIQWPDATTSRVCGPMGEETCSFDCELKAVAKCLKIVTKRQQEEAAVFGVIIFTYCRGIEQTLGGFSREDVRKAVLLADHLKKTEKERTVVQLLPM</sequence>
<proteinExistence type="predicted"/>
<dbReference type="AlphaFoldDB" id="A0AAV4DFA8"/>
<protein>
    <recommendedName>
        <fullName evidence="3">Lysozyme</fullName>
    </recommendedName>
</protein>
<gene>
    <name evidence="1" type="ORF">PoB_006920200</name>
</gene>
<dbReference type="Proteomes" id="UP000735302">
    <property type="component" value="Unassembled WGS sequence"/>
</dbReference>
<dbReference type="EMBL" id="BLXT01007816">
    <property type="protein sequence ID" value="GFO42697.1"/>
    <property type="molecule type" value="Genomic_DNA"/>
</dbReference>
<reference evidence="1 2" key="1">
    <citation type="journal article" date="2021" name="Elife">
        <title>Chloroplast acquisition without the gene transfer in kleptoplastic sea slugs, Plakobranchus ocellatus.</title>
        <authorList>
            <person name="Maeda T."/>
            <person name="Takahashi S."/>
            <person name="Yoshida T."/>
            <person name="Shimamura S."/>
            <person name="Takaki Y."/>
            <person name="Nagai Y."/>
            <person name="Toyoda A."/>
            <person name="Suzuki Y."/>
            <person name="Arimoto A."/>
            <person name="Ishii H."/>
            <person name="Satoh N."/>
            <person name="Nishiyama T."/>
            <person name="Hasebe M."/>
            <person name="Maruyama T."/>
            <person name="Minagawa J."/>
            <person name="Obokata J."/>
            <person name="Shigenobu S."/>
        </authorList>
    </citation>
    <scope>NUCLEOTIDE SEQUENCE [LARGE SCALE GENOMIC DNA]</scope>
</reference>
<evidence type="ECO:0000313" key="1">
    <source>
        <dbReference type="EMBL" id="GFO42697.1"/>
    </source>
</evidence>
<name>A0AAV4DFA8_9GAST</name>